<organism evidence="2 3">
    <name type="scientific">Flexivirga endophytica</name>
    <dbReference type="NCBI Taxonomy" id="1849103"/>
    <lineage>
        <taxon>Bacteria</taxon>
        <taxon>Bacillati</taxon>
        <taxon>Actinomycetota</taxon>
        <taxon>Actinomycetes</taxon>
        <taxon>Micrococcales</taxon>
        <taxon>Dermacoccaceae</taxon>
        <taxon>Flexivirga</taxon>
    </lineage>
</organism>
<evidence type="ECO:0000259" key="1">
    <source>
        <dbReference type="Pfam" id="PF01636"/>
    </source>
</evidence>
<reference evidence="2" key="1">
    <citation type="journal article" date="2014" name="Int. J. Syst. Evol. Microbiol.">
        <title>Complete genome sequence of Corynebacterium casei LMG S-19264T (=DSM 44701T), isolated from a smear-ripened cheese.</title>
        <authorList>
            <consortium name="US DOE Joint Genome Institute (JGI-PGF)"/>
            <person name="Walter F."/>
            <person name="Albersmeier A."/>
            <person name="Kalinowski J."/>
            <person name="Ruckert C."/>
        </authorList>
    </citation>
    <scope>NUCLEOTIDE SEQUENCE</scope>
    <source>
        <strain evidence="2">CGMCC 1.15085</strain>
    </source>
</reference>
<reference evidence="2" key="2">
    <citation type="submission" date="2020-09" db="EMBL/GenBank/DDBJ databases">
        <authorList>
            <person name="Sun Q."/>
            <person name="Zhou Y."/>
        </authorList>
    </citation>
    <scope>NUCLEOTIDE SEQUENCE</scope>
    <source>
        <strain evidence="2">CGMCC 1.15085</strain>
    </source>
</reference>
<name>A0A916T5G6_9MICO</name>
<sequence length="240" mass="27001">MLSECGIRARRLESHPQCHALTVEHGYTNRTEQRADVVRKTFQGPGADLRQHAEHRALSTLRGLYPVPAVASAGSGWLETEFVAAHHGQELLDSGQAAAVLAECGRAVARLHRLDPRLLDPSAPPTSVIQHGDFGPNNVLFQPTTYEVAAVLDWEFSGVGDPISDVAWCEWIVRMHHPDVVSDLAEFFTAYGQQPPWAQRQHEMLRRCAWLEDFARRWDTQGAAVIVWRERTAVVQDWRE</sequence>
<keyword evidence="3" id="KW-1185">Reference proteome</keyword>
<accession>A0A916T5G6</accession>
<dbReference type="InterPro" id="IPR002575">
    <property type="entry name" value="Aminoglycoside_PTrfase"/>
</dbReference>
<comment type="caution">
    <text evidence="2">The sequence shown here is derived from an EMBL/GenBank/DDBJ whole genome shotgun (WGS) entry which is preliminary data.</text>
</comment>
<dbReference type="InterPro" id="IPR011009">
    <property type="entry name" value="Kinase-like_dom_sf"/>
</dbReference>
<dbReference type="SUPFAM" id="SSF56112">
    <property type="entry name" value="Protein kinase-like (PK-like)"/>
    <property type="match status" value="1"/>
</dbReference>
<dbReference type="Pfam" id="PF01636">
    <property type="entry name" value="APH"/>
    <property type="match status" value="1"/>
</dbReference>
<feature type="domain" description="Aminoglycoside phosphotransferase" evidence="1">
    <location>
        <begin position="119"/>
        <end position="197"/>
    </location>
</feature>
<dbReference type="AlphaFoldDB" id="A0A916T5G6"/>
<dbReference type="PANTHER" id="PTHR21310">
    <property type="entry name" value="AMINOGLYCOSIDE PHOSPHOTRANSFERASE-RELATED-RELATED"/>
    <property type="match status" value="1"/>
</dbReference>
<gene>
    <name evidence="2" type="ORF">GCM10011492_24020</name>
</gene>
<protein>
    <recommendedName>
        <fullName evidence="1">Aminoglycoside phosphotransferase domain-containing protein</fullName>
    </recommendedName>
</protein>
<dbReference type="EMBL" id="BMHI01000003">
    <property type="protein sequence ID" value="GGB32559.1"/>
    <property type="molecule type" value="Genomic_DNA"/>
</dbReference>
<evidence type="ECO:0000313" key="2">
    <source>
        <dbReference type="EMBL" id="GGB32559.1"/>
    </source>
</evidence>
<dbReference type="Proteomes" id="UP000636793">
    <property type="component" value="Unassembled WGS sequence"/>
</dbReference>
<dbReference type="InterPro" id="IPR051678">
    <property type="entry name" value="AGP_Transferase"/>
</dbReference>
<dbReference type="Gene3D" id="3.90.1200.10">
    <property type="match status" value="1"/>
</dbReference>
<evidence type="ECO:0000313" key="3">
    <source>
        <dbReference type="Proteomes" id="UP000636793"/>
    </source>
</evidence>
<proteinExistence type="predicted"/>